<dbReference type="Pfam" id="PF00874">
    <property type="entry name" value="PRD"/>
    <property type="match status" value="2"/>
</dbReference>
<dbReference type="EMBL" id="JAKTTI010000037">
    <property type="protein sequence ID" value="MCH1627277.1"/>
    <property type="molecule type" value="Genomic_DNA"/>
</dbReference>
<dbReference type="InterPro" id="IPR036650">
    <property type="entry name" value="CAT_RNA-bd_dom_sf"/>
</dbReference>
<feature type="domain" description="PRD" evidence="2">
    <location>
        <begin position="61"/>
        <end position="166"/>
    </location>
</feature>
<keyword evidence="1" id="KW-0677">Repeat</keyword>
<proteinExistence type="predicted"/>
<gene>
    <name evidence="3" type="ORF">MJG50_18235</name>
</gene>
<dbReference type="GO" id="GO:0006355">
    <property type="term" value="P:regulation of DNA-templated transcription"/>
    <property type="evidence" value="ECO:0007669"/>
    <property type="project" value="InterPro"/>
</dbReference>
<dbReference type="InterPro" id="IPR036634">
    <property type="entry name" value="PRD_sf"/>
</dbReference>
<keyword evidence="4" id="KW-1185">Reference proteome</keyword>
<dbReference type="InterPro" id="IPR050661">
    <property type="entry name" value="BglG_antiterminators"/>
</dbReference>
<dbReference type="Proteomes" id="UP001431131">
    <property type="component" value="Unassembled WGS sequence"/>
</dbReference>
<dbReference type="Pfam" id="PF03123">
    <property type="entry name" value="CAT_RBD"/>
    <property type="match status" value="1"/>
</dbReference>
<sequence length="273" mass="31852">MKIARILNNNAVVVTDGQEEKIAVGPGIAFNKRKNDIVNVHKIEKLFVMKENEKLQQLLSRIPEEHFVISEEIISYAENFMGVKLNEHIHIVLTDHISFAIQREREGIQLKNKLLNEIKILYKREYEIGLWAIRHIKEKCNIEMPVDEAAFIALHIHTMKLQGGDMHETVRQTSIVRDMVQTITETLNIHVEEDDISYQRLITHLRFALTRVNHYELHVMDDEMLEMLKTKFPISYSCAAKVAKVVLLEHGIVLPEHELGYITLHIERLRKQD</sequence>
<name>A0AAW5EBL8_9BACI</name>
<dbReference type="InterPro" id="IPR011608">
    <property type="entry name" value="PRD"/>
</dbReference>
<dbReference type="AlphaFoldDB" id="A0AAW5EBL8"/>
<dbReference type="SUPFAM" id="SSF63520">
    <property type="entry name" value="PTS-regulatory domain, PRD"/>
    <property type="match status" value="2"/>
</dbReference>
<feature type="domain" description="PRD" evidence="2">
    <location>
        <begin position="167"/>
        <end position="273"/>
    </location>
</feature>
<reference evidence="3" key="1">
    <citation type="submission" date="2022-02" db="EMBL/GenBank/DDBJ databases">
        <title>Fredinandcohnia quinoae sp. nov. isolated from Chenopodium quinoa seeds.</title>
        <authorList>
            <person name="Saati-Santamaria Z."/>
            <person name="Flores-Felix J.D."/>
            <person name="Igual J.M."/>
            <person name="Velazquez E."/>
            <person name="Garcia-Fraile P."/>
            <person name="Martinez-Molina E."/>
        </authorList>
    </citation>
    <scope>NUCLEOTIDE SEQUENCE</scope>
    <source>
        <strain evidence="3">SECRCQ15</strain>
    </source>
</reference>
<dbReference type="SMART" id="SM01061">
    <property type="entry name" value="CAT_RBD"/>
    <property type="match status" value="1"/>
</dbReference>
<evidence type="ECO:0000256" key="1">
    <source>
        <dbReference type="ARBA" id="ARBA00022737"/>
    </source>
</evidence>
<evidence type="ECO:0000313" key="4">
    <source>
        <dbReference type="Proteomes" id="UP001431131"/>
    </source>
</evidence>
<dbReference type="PANTHER" id="PTHR30185">
    <property type="entry name" value="CRYPTIC BETA-GLUCOSIDE BGL OPERON ANTITERMINATOR"/>
    <property type="match status" value="1"/>
</dbReference>
<dbReference type="InterPro" id="IPR004341">
    <property type="entry name" value="CAT_RNA-bd_dom"/>
</dbReference>
<organism evidence="3 4">
    <name type="scientific">Fredinandcohnia quinoae</name>
    <dbReference type="NCBI Taxonomy" id="2918902"/>
    <lineage>
        <taxon>Bacteria</taxon>
        <taxon>Bacillati</taxon>
        <taxon>Bacillota</taxon>
        <taxon>Bacilli</taxon>
        <taxon>Bacillales</taxon>
        <taxon>Bacillaceae</taxon>
        <taxon>Fredinandcohnia</taxon>
    </lineage>
</organism>
<dbReference type="PROSITE" id="PS51372">
    <property type="entry name" value="PRD_2"/>
    <property type="match status" value="2"/>
</dbReference>
<dbReference type="GO" id="GO:0003723">
    <property type="term" value="F:RNA binding"/>
    <property type="evidence" value="ECO:0007669"/>
    <property type="project" value="InterPro"/>
</dbReference>
<accession>A0AAW5EBL8</accession>
<protein>
    <submittedName>
        <fullName evidence="3">PRD domain-containing protein</fullName>
    </submittedName>
</protein>
<comment type="caution">
    <text evidence="3">The sequence shown here is derived from an EMBL/GenBank/DDBJ whole genome shotgun (WGS) entry which is preliminary data.</text>
</comment>
<dbReference type="Gene3D" id="1.10.1790.10">
    <property type="entry name" value="PRD domain"/>
    <property type="match status" value="2"/>
</dbReference>
<evidence type="ECO:0000313" key="3">
    <source>
        <dbReference type="EMBL" id="MCH1627277.1"/>
    </source>
</evidence>
<dbReference type="Gene3D" id="2.30.24.10">
    <property type="entry name" value="CAT RNA-binding domain"/>
    <property type="match status" value="1"/>
</dbReference>
<dbReference type="RefSeq" id="WP_240257197.1">
    <property type="nucleotide sequence ID" value="NZ_JAKTTI010000037.1"/>
</dbReference>
<evidence type="ECO:0000259" key="2">
    <source>
        <dbReference type="PROSITE" id="PS51372"/>
    </source>
</evidence>
<dbReference type="SUPFAM" id="SSF50151">
    <property type="entry name" value="SacY-like RNA-binding domain"/>
    <property type="match status" value="1"/>
</dbReference>
<dbReference type="PANTHER" id="PTHR30185:SF15">
    <property type="entry name" value="CRYPTIC BETA-GLUCOSIDE BGL OPERON ANTITERMINATOR"/>
    <property type="match status" value="1"/>
</dbReference>